<evidence type="ECO:0000313" key="1">
    <source>
        <dbReference type="EMBL" id="KAI8571903.1"/>
    </source>
</evidence>
<dbReference type="EMBL" id="CM046388">
    <property type="protein sequence ID" value="KAI8571903.1"/>
    <property type="molecule type" value="Genomic_DNA"/>
</dbReference>
<keyword evidence="2" id="KW-1185">Reference proteome</keyword>
<organism evidence="1 2">
    <name type="scientific">Rhododendron molle</name>
    <name type="common">Chinese azalea</name>
    <name type="synonym">Azalea mollis</name>
    <dbReference type="NCBI Taxonomy" id="49168"/>
    <lineage>
        <taxon>Eukaryota</taxon>
        <taxon>Viridiplantae</taxon>
        <taxon>Streptophyta</taxon>
        <taxon>Embryophyta</taxon>
        <taxon>Tracheophyta</taxon>
        <taxon>Spermatophyta</taxon>
        <taxon>Magnoliopsida</taxon>
        <taxon>eudicotyledons</taxon>
        <taxon>Gunneridae</taxon>
        <taxon>Pentapetalae</taxon>
        <taxon>asterids</taxon>
        <taxon>Ericales</taxon>
        <taxon>Ericaceae</taxon>
        <taxon>Ericoideae</taxon>
        <taxon>Rhodoreae</taxon>
        <taxon>Rhododendron</taxon>
    </lineage>
</organism>
<dbReference type="Proteomes" id="UP001062846">
    <property type="component" value="Chromosome 1"/>
</dbReference>
<proteinExistence type="predicted"/>
<sequence length="436" mass="47966">MILDCDIRVWSGHKLSSSLFLSLQAKVDSIIQNDMWKWPRPRNAITKDIMADEVRACMCSWREIRPNDENRLLVRSWNVHSSILASIIGFSPLGFEYRSIMDPEPGRCRRTDGKKWRCGKDVIPDQKYCERHMHRGRGRSRKLVEASEITSESVPVNLQLATPSLKSSSNNSIGKASTTSAISSISGSENRIYAKKDSTAAATATATPTTNGIDKESNKNVYHSKDTTRSMTTTGLWRAVSEKINKCTSDSELVDGKDAGYKHLNNRINIRGSNNNRHAGDAGSLVASRLGFSPDSVLQVVGCSSSCLNYRNDVETELQRCRRTDGKKWRCGTDVVPDQKYCERHLHRGSKKLAVVAEPVTVTSALLPLGICHATPLAIRQKESGYINLNTDLSISIAASPQRTANVEKSNASSSSDADTISDENGSVSHLLALSP</sequence>
<comment type="caution">
    <text evidence="1">The sequence shown here is derived from an EMBL/GenBank/DDBJ whole genome shotgun (WGS) entry which is preliminary data.</text>
</comment>
<accession>A0ACC0Q4I9</accession>
<reference evidence="1" key="1">
    <citation type="submission" date="2022-02" db="EMBL/GenBank/DDBJ databases">
        <title>Plant Genome Project.</title>
        <authorList>
            <person name="Zhang R.-G."/>
        </authorList>
    </citation>
    <scope>NUCLEOTIDE SEQUENCE</scope>
    <source>
        <strain evidence="1">AT1</strain>
    </source>
</reference>
<evidence type="ECO:0000313" key="2">
    <source>
        <dbReference type="Proteomes" id="UP001062846"/>
    </source>
</evidence>
<gene>
    <name evidence="1" type="ORF">RHMOL_Rhmol01G0156600</name>
</gene>
<name>A0ACC0Q4I9_RHOML</name>
<protein>
    <submittedName>
        <fullName evidence="1">Uncharacterized protein</fullName>
    </submittedName>
</protein>